<dbReference type="InterPro" id="IPR019826">
    <property type="entry name" value="Carboxylesterase_B_AS"/>
</dbReference>
<dbReference type="PANTHER" id="PTHR11559">
    <property type="entry name" value="CARBOXYLESTERASE"/>
    <property type="match status" value="1"/>
</dbReference>
<dbReference type="PROSITE" id="PS00122">
    <property type="entry name" value="CARBOXYLESTERASE_B_1"/>
    <property type="match status" value="1"/>
</dbReference>
<keyword evidence="2 3" id="KW-0378">Hydrolase</keyword>
<dbReference type="Pfam" id="PF00135">
    <property type="entry name" value="COesterase"/>
    <property type="match status" value="1"/>
</dbReference>
<comment type="caution">
    <text evidence="5">The sequence shown here is derived from an EMBL/GenBank/DDBJ whole genome shotgun (WGS) entry which is preliminary data.</text>
</comment>
<dbReference type="Proteomes" id="UP001305779">
    <property type="component" value="Unassembled WGS sequence"/>
</dbReference>
<evidence type="ECO:0000256" key="3">
    <source>
        <dbReference type="RuleBase" id="RU361235"/>
    </source>
</evidence>
<dbReference type="SUPFAM" id="SSF53474">
    <property type="entry name" value="alpha/beta-Hydrolases"/>
    <property type="match status" value="1"/>
</dbReference>
<dbReference type="Gene3D" id="3.40.50.1820">
    <property type="entry name" value="alpha/beta hydrolase"/>
    <property type="match status" value="1"/>
</dbReference>
<evidence type="ECO:0000313" key="6">
    <source>
        <dbReference type="Proteomes" id="UP001305779"/>
    </source>
</evidence>
<evidence type="ECO:0000256" key="1">
    <source>
        <dbReference type="ARBA" id="ARBA00005964"/>
    </source>
</evidence>
<sequence length="529" mass="57766">MSKTVPFSHPTIGELTGTHSDSGINCFLGIQYATIQDRFSSPEIKQYHEPGKIDCTKPGPQSFCFAPGPDAEFAFLQHKLDYDRSLMTVSDTECLNLNITAPSTIKEIQKLPVLVFIHGGGFSVGSPSVPQYDMTRLVALSVESGMPIIAVSIGYRLSAPGFLTSQKLRTAGYKPNNGLRDQRTALQWIQKHISGFGGDPSNVTLMGESAGAVATTYHLHAQEHLFTRFMLMSGSYLSQPPASLSDAEENYAKAVKALGLESTPPEERINTLLTMDPLTLCTKCFHSGVQDSAVLDNDLITFSPTYSSLADNTLAIPALEWCKSALIGDCQFDGNIRSLALQHRKKDIAAAFCTSLTTSLPPSVSSAILSAYNLTPSTPDPQALQSILELCTDISFYMPTHHLATHLSRHLPVNIYRFNAPNPWEGPWKGQAIHIQDLTWLLQNFAEFLDEEQRGQGVEFAQKVLGFVNGRAWETWPEALVLGTEGRVEVVRDEAPGNGRRGFVLELVKEGRVGMDELSGALGRFMAGG</sequence>
<dbReference type="InterPro" id="IPR050309">
    <property type="entry name" value="Type-B_Carboxylest/Lipase"/>
</dbReference>
<evidence type="ECO:0000256" key="2">
    <source>
        <dbReference type="ARBA" id="ARBA00022801"/>
    </source>
</evidence>
<keyword evidence="6" id="KW-1185">Reference proteome</keyword>
<dbReference type="EMBL" id="JAXOVC010000001">
    <property type="protein sequence ID" value="KAK4507867.1"/>
    <property type="molecule type" value="Genomic_DNA"/>
</dbReference>
<evidence type="ECO:0000259" key="4">
    <source>
        <dbReference type="Pfam" id="PF00135"/>
    </source>
</evidence>
<organism evidence="5 6">
    <name type="scientific">Zasmidium cellare</name>
    <name type="common">Wine cellar mold</name>
    <name type="synonym">Racodium cellare</name>
    <dbReference type="NCBI Taxonomy" id="395010"/>
    <lineage>
        <taxon>Eukaryota</taxon>
        <taxon>Fungi</taxon>
        <taxon>Dikarya</taxon>
        <taxon>Ascomycota</taxon>
        <taxon>Pezizomycotina</taxon>
        <taxon>Dothideomycetes</taxon>
        <taxon>Dothideomycetidae</taxon>
        <taxon>Mycosphaerellales</taxon>
        <taxon>Mycosphaerellaceae</taxon>
        <taxon>Zasmidium</taxon>
    </lineage>
</organism>
<feature type="domain" description="Carboxylesterase type B" evidence="4">
    <location>
        <begin position="13"/>
        <end position="446"/>
    </location>
</feature>
<reference evidence="5 6" key="1">
    <citation type="journal article" date="2023" name="G3 (Bethesda)">
        <title>A chromosome-level genome assembly of Zasmidium syzygii isolated from banana leaves.</title>
        <authorList>
            <person name="van Westerhoven A.C."/>
            <person name="Mehrabi R."/>
            <person name="Talebi R."/>
            <person name="Steentjes M.B.F."/>
            <person name="Corcolon B."/>
            <person name="Chong P.A."/>
            <person name="Kema G.H.J."/>
            <person name="Seidl M.F."/>
        </authorList>
    </citation>
    <scope>NUCLEOTIDE SEQUENCE [LARGE SCALE GENOMIC DNA]</scope>
    <source>
        <strain evidence="5 6">P124</strain>
    </source>
</reference>
<name>A0ABR0F1P5_ZASCE</name>
<gene>
    <name evidence="5" type="ORF">PRZ48_001602</name>
</gene>
<dbReference type="InterPro" id="IPR029058">
    <property type="entry name" value="AB_hydrolase_fold"/>
</dbReference>
<protein>
    <recommendedName>
        <fullName evidence="3">Carboxylic ester hydrolase</fullName>
        <ecNumber evidence="3">3.1.1.-</ecNumber>
    </recommendedName>
</protein>
<dbReference type="EC" id="3.1.1.-" evidence="3"/>
<comment type="similarity">
    <text evidence="1 3">Belongs to the type-B carboxylesterase/lipase family.</text>
</comment>
<proteinExistence type="inferred from homology"/>
<dbReference type="InterPro" id="IPR002018">
    <property type="entry name" value="CarbesteraseB"/>
</dbReference>
<accession>A0ABR0F1P5</accession>
<evidence type="ECO:0000313" key="5">
    <source>
        <dbReference type="EMBL" id="KAK4507867.1"/>
    </source>
</evidence>